<comment type="caution">
    <text evidence="3">The sequence shown here is derived from an EMBL/GenBank/DDBJ whole genome shotgun (WGS) entry which is preliminary data.</text>
</comment>
<evidence type="ECO:0000313" key="4">
    <source>
        <dbReference type="Proteomes" id="UP000749040"/>
    </source>
</evidence>
<dbReference type="PROSITE" id="PS50995">
    <property type="entry name" value="HTH_MARR_2"/>
    <property type="match status" value="1"/>
</dbReference>
<feature type="region of interest" description="Disordered" evidence="1">
    <location>
        <begin position="1"/>
        <end position="43"/>
    </location>
</feature>
<evidence type="ECO:0000256" key="1">
    <source>
        <dbReference type="SAM" id="MobiDB-lite"/>
    </source>
</evidence>
<feature type="domain" description="HTH marR-type" evidence="2">
    <location>
        <begin position="50"/>
        <end position="185"/>
    </location>
</feature>
<accession>A0ABS2U069</accession>
<dbReference type="EMBL" id="JADKYB010000021">
    <property type="protein sequence ID" value="MBM9508995.1"/>
    <property type="molecule type" value="Genomic_DNA"/>
</dbReference>
<dbReference type="InterPro" id="IPR000835">
    <property type="entry name" value="HTH_MarR-typ"/>
</dbReference>
<organism evidence="3 4">
    <name type="scientific">Actinacidiphila acididurans</name>
    <dbReference type="NCBI Taxonomy" id="2784346"/>
    <lineage>
        <taxon>Bacteria</taxon>
        <taxon>Bacillati</taxon>
        <taxon>Actinomycetota</taxon>
        <taxon>Actinomycetes</taxon>
        <taxon>Kitasatosporales</taxon>
        <taxon>Streptomycetaceae</taxon>
        <taxon>Actinacidiphila</taxon>
    </lineage>
</organism>
<proteinExistence type="predicted"/>
<dbReference type="RefSeq" id="WP_205361544.1">
    <property type="nucleotide sequence ID" value="NZ_JADKYB010000021.1"/>
</dbReference>
<dbReference type="Pfam" id="PF12802">
    <property type="entry name" value="MarR_2"/>
    <property type="match status" value="1"/>
</dbReference>
<dbReference type="InterPro" id="IPR036390">
    <property type="entry name" value="WH_DNA-bd_sf"/>
</dbReference>
<feature type="compositionally biased region" description="Basic and acidic residues" evidence="1">
    <location>
        <begin position="28"/>
        <end position="43"/>
    </location>
</feature>
<evidence type="ECO:0000259" key="2">
    <source>
        <dbReference type="PROSITE" id="PS50995"/>
    </source>
</evidence>
<dbReference type="PANTHER" id="PTHR33164:SF99">
    <property type="entry name" value="MARR FAMILY REGULATORY PROTEIN"/>
    <property type="match status" value="1"/>
</dbReference>
<dbReference type="InterPro" id="IPR039422">
    <property type="entry name" value="MarR/SlyA-like"/>
</dbReference>
<reference evidence="3 4" key="1">
    <citation type="submission" date="2021-01" db="EMBL/GenBank/DDBJ databases">
        <title>Streptomyces acididurans sp. nov., isolated from a peat swamp forest soil.</title>
        <authorList>
            <person name="Chantavorakit T."/>
            <person name="Duangmal K."/>
        </authorList>
    </citation>
    <scope>NUCLEOTIDE SEQUENCE [LARGE SCALE GENOMIC DNA]</scope>
    <source>
        <strain evidence="3 4">KK5PA1</strain>
    </source>
</reference>
<dbReference type="Gene3D" id="1.10.10.10">
    <property type="entry name" value="Winged helix-like DNA-binding domain superfamily/Winged helix DNA-binding domain"/>
    <property type="match status" value="1"/>
</dbReference>
<dbReference type="SMART" id="SM00347">
    <property type="entry name" value="HTH_MARR"/>
    <property type="match status" value="1"/>
</dbReference>
<dbReference type="Proteomes" id="UP000749040">
    <property type="component" value="Unassembled WGS sequence"/>
</dbReference>
<sequence>MADTEDDAEDDAAADNRDGAGAGAAESTEDRLSAEDGVEHDADGGLAPRQLATFFALNEAVSLLQHAVEQQLRAEGDISFVQFQLLARLADAKGQLTMTELADGVVYSRSGLTYQAALLEKAGLITRGPSPDDERATLVTITDAGRARVARVLPGHVQVARRLLFEPMDESDVERLGDIMTRVRDHMRAQPPRSAAPRSRSRSAAGPAQS</sequence>
<gene>
    <name evidence="3" type="ORF">ITX44_31515</name>
</gene>
<dbReference type="PANTHER" id="PTHR33164">
    <property type="entry name" value="TRANSCRIPTIONAL REGULATOR, MARR FAMILY"/>
    <property type="match status" value="1"/>
</dbReference>
<feature type="compositionally biased region" description="Acidic residues" evidence="1">
    <location>
        <begin position="1"/>
        <end position="13"/>
    </location>
</feature>
<dbReference type="InterPro" id="IPR036388">
    <property type="entry name" value="WH-like_DNA-bd_sf"/>
</dbReference>
<dbReference type="SUPFAM" id="SSF46785">
    <property type="entry name" value="Winged helix' DNA-binding domain"/>
    <property type="match status" value="1"/>
</dbReference>
<feature type="compositionally biased region" description="Low complexity" evidence="1">
    <location>
        <begin position="189"/>
        <end position="210"/>
    </location>
</feature>
<protein>
    <submittedName>
        <fullName evidence="3">MarR family transcriptional regulator</fullName>
    </submittedName>
</protein>
<name>A0ABS2U069_9ACTN</name>
<dbReference type="PRINTS" id="PR00598">
    <property type="entry name" value="HTHMARR"/>
</dbReference>
<feature type="region of interest" description="Disordered" evidence="1">
    <location>
        <begin position="181"/>
        <end position="210"/>
    </location>
</feature>
<evidence type="ECO:0000313" key="3">
    <source>
        <dbReference type="EMBL" id="MBM9508995.1"/>
    </source>
</evidence>
<keyword evidence="4" id="KW-1185">Reference proteome</keyword>